<keyword evidence="2" id="KW-1185">Reference proteome</keyword>
<evidence type="ECO:0000313" key="2">
    <source>
        <dbReference type="Proteomes" id="UP000030686"/>
    </source>
</evidence>
<accession>W6Q5T2</accession>
<dbReference type="OrthoDB" id="10290180at2759"/>
<dbReference type="AlphaFoldDB" id="W6Q5T2"/>
<name>W6Q5T2_PENRF</name>
<reference evidence="1" key="1">
    <citation type="journal article" date="2014" name="Nat. Commun.">
        <title>Multiple recent horizontal transfers of a large genomic region in cheese making fungi.</title>
        <authorList>
            <person name="Cheeseman K."/>
            <person name="Ropars J."/>
            <person name="Renault P."/>
            <person name="Dupont J."/>
            <person name="Gouzy J."/>
            <person name="Branca A."/>
            <person name="Abraham A.L."/>
            <person name="Ceppi M."/>
            <person name="Conseiller E."/>
            <person name="Debuchy R."/>
            <person name="Malagnac F."/>
            <person name="Goarin A."/>
            <person name="Silar P."/>
            <person name="Lacoste S."/>
            <person name="Sallet E."/>
            <person name="Bensimon A."/>
            <person name="Giraud T."/>
            <person name="Brygoo Y."/>
        </authorList>
    </citation>
    <scope>NUCLEOTIDE SEQUENCE [LARGE SCALE GENOMIC DNA]</scope>
    <source>
        <strain evidence="1">FM164</strain>
    </source>
</reference>
<dbReference type="EMBL" id="HG792016">
    <property type="protein sequence ID" value="CDM31680.1"/>
    <property type="molecule type" value="Genomic_DNA"/>
</dbReference>
<dbReference type="Proteomes" id="UP000030686">
    <property type="component" value="Unassembled WGS sequence"/>
</dbReference>
<evidence type="ECO:0000313" key="1">
    <source>
        <dbReference type="EMBL" id="CDM31680.1"/>
    </source>
</evidence>
<organism evidence="1 2">
    <name type="scientific">Penicillium roqueforti (strain FM164)</name>
    <dbReference type="NCBI Taxonomy" id="1365484"/>
    <lineage>
        <taxon>Eukaryota</taxon>
        <taxon>Fungi</taxon>
        <taxon>Dikarya</taxon>
        <taxon>Ascomycota</taxon>
        <taxon>Pezizomycotina</taxon>
        <taxon>Eurotiomycetes</taxon>
        <taxon>Eurotiomycetidae</taxon>
        <taxon>Eurotiales</taxon>
        <taxon>Aspergillaceae</taxon>
        <taxon>Penicillium</taxon>
    </lineage>
</organism>
<proteinExistence type="predicted"/>
<protein>
    <submittedName>
        <fullName evidence="1">Genomic scaffold, ProqFM164S02</fullName>
    </submittedName>
</protein>
<sequence>MFIARSEYGKLHQAPSPPKVVCSRSNTLLKLSN</sequence>
<gene>
    <name evidence="1" type="ORF">PROQFM164_S02g001831</name>
</gene>